<comment type="caution">
    <text evidence="1">The sequence shown here is derived from an EMBL/GenBank/DDBJ whole genome shotgun (WGS) entry which is preliminary data.</text>
</comment>
<proteinExistence type="predicted"/>
<dbReference type="EMBL" id="LGUA01000140">
    <property type="protein sequence ID" value="OAX83748.1"/>
    <property type="molecule type" value="Genomic_DNA"/>
</dbReference>
<protein>
    <recommendedName>
        <fullName evidence="3">HNH nuclease domain-containing protein</fullName>
    </recommendedName>
</protein>
<gene>
    <name evidence="1" type="ORF">ACJ72_01881</name>
</gene>
<dbReference type="Proteomes" id="UP000091918">
    <property type="component" value="Unassembled WGS sequence"/>
</dbReference>
<dbReference type="STRING" id="1658172.A0A1B7P432"/>
<evidence type="ECO:0008006" key="3">
    <source>
        <dbReference type="Google" id="ProtNLM"/>
    </source>
</evidence>
<reference evidence="1 2" key="1">
    <citation type="submission" date="2015-07" db="EMBL/GenBank/DDBJ databases">
        <title>Emmonsia species relationships and genome sequence.</title>
        <authorList>
            <person name="Cuomo C.A."/>
            <person name="Schwartz I.S."/>
            <person name="Kenyon C."/>
            <person name="de Hoog G.S."/>
            <person name="Govender N.P."/>
            <person name="Botha A."/>
            <person name="Moreno L."/>
            <person name="de Vries M."/>
            <person name="Munoz J.F."/>
            <person name="Stielow J.B."/>
        </authorList>
    </citation>
    <scope>NUCLEOTIDE SEQUENCE [LARGE SCALE GENOMIC DNA]</scope>
    <source>
        <strain evidence="1 2">CBS 136260</strain>
    </source>
</reference>
<name>A0A1B7P432_9EURO</name>
<dbReference type="OrthoDB" id="4181254at2759"/>
<keyword evidence="2" id="KW-1185">Reference proteome</keyword>
<organism evidence="1 2">
    <name type="scientific">Emergomyces africanus</name>
    <dbReference type="NCBI Taxonomy" id="1955775"/>
    <lineage>
        <taxon>Eukaryota</taxon>
        <taxon>Fungi</taxon>
        <taxon>Dikarya</taxon>
        <taxon>Ascomycota</taxon>
        <taxon>Pezizomycotina</taxon>
        <taxon>Eurotiomycetes</taxon>
        <taxon>Eurotiomycetidae</taxon>
        <taxon>Onygenales</taxon>
        <taxon>Ajellomycetaceae</taxon>
        <taxon>Emergomyces</taxon>
    </lineage>
</organism>
<sequence>MNDNPRELRVELEQLSPEDFDADEMAVRDELDDRLRTAVAGYTEAPFGSMDCLTFRLREINLKLQLSQLYWRVCSRKYKGADDIDATYSRIIKHYCLEQGTFITERDRLGRELWHLYRKSSAQKADSGKQKIKLTELFVLLMREITPEEQVMFLMDMEIKYGRPEAIGEVWCPVTGWAKKSEMSVARIFPVHVGREAIEIIFGDGFDGDANGAENGLFLPPAVKYAFENYQVAIIPHQIQARPRGYKFVVLNSTLSCATVNKNMTFNELDGRELIFEPGTDFRPNPRYILFHFAVAMRLASRKMGLSQQISHWMLPELRGAWKDPTTVIAEDLLIGFIEVVETHLGSRGRIMAAESDSGNAAGLSRN</sequence>
<evidence type="ECO:0000313" key="1">
    <source>
        <dbReference type="EMBL" id="OAX83748.1"/>
    </source>
</evidence>
<dbReference type="AlphaFoldDB" id="A0A1B7P432"/>
<accession>A0A1B7P432</accession>
<evidence type="ECO:0000313" key="2">
    <source>
        <dbReference type="Proteomes" id="UP000091918"/>
    </source>
</evidence>